<proteinExistence type="predicted"/>
<dbReference type="InterPro" id="IPR013761">
    <property type="entry name" value="SAM/pointed_sf"/>
</dbReference>
<keyword evidence="3" id="KW-1185">Reference proteome</keyword>
<gene>
    <name evidence="2" type="ORF">UPYG_G00107600</name>
</gene>
<dbReference type="Pfam" id="PF00350">
    <property type="entry name" value="Dynamin_N"/>
    <property type="match status" value="1"/>
</dbReference>
<comment type="caution">
    <text evidence="2">The sequence shown here is derived from an EMBL/GenBank/DDBJ whole genome shotgun (WGS) entry which is preliminary data.</text>
</comment>
<dbReference type="InterPro" id="IPR053082">
    <property type="entry name" value="Nuclear_GTPase_SLIP-GC"/>
</dbReference>
<evidence type="ECO:0000313" key="3">
    <source>
        <dbReference type="Proteomes" id="UP001557470"/>
    </source>
</evidence>
<dbReference type="InterPro" id="IPR045063">
    <property type="entry name" value="Dynamin_N"/>
</dbReference>
<dbReference type="Proteomes" id="UP001557470">
    <property type="component" value="Unassembled WGS sequence"/>
</dbReference>
<dbReference type="AlphaFoldDB" id="A0ABD0X282"/>
<dbReference type="InterPro" id="IPR027417">
    <property type="entry name" value="P-loop_NTPase"/>
</dbReference>
<reference evidence="2 3" key="1">
    <citation type="submission" date="2024-06" db="EMBL/GenBank/DDBJ databases">
        <authorList>
            <person name="Pan Q."/>
            <person name="Wen M."/>
            <person name="Jouanno E."/>
            <person name="Zahm M."/>
            <person name="Klopp C."/>
            <person name="Cabau C."/>
            <person name="Louis A."/>
            <person name="Berthelot C."/>
            <person name="Parey E."/>
            <person name="Roest Crollius H."/>
            <person name="Montfort J."/>
            <person name="Robinson-Rechavi M."/>
            <person name="Bouchez O."/>
            <person name="Lampietro C."/>
            <person name="Lopez Roques C."/>
            <person name="Donnadieu C."/>
            <person name="Postlethwait J."/>
            <person name="Bobe J."/>
            <person name="Verreycken H."/>
            <person name="Guiguen Y."/>
        </authorList>
    </citation>
    <scope>NUCLEOTIDE SEQUENCE [LARGE SCALE GENOMIC DNA]</scope>
    <source>
        <strain evidence="2">Up_M1</strain>
        <tissue evidence="2">Testis</tissue>
    </source>
</reference>
<dbReference type="PANTHER" id="PTHR47308:SF1">
    <property type="entry name" value="NUCLEAR GTPASE SLIP-GC"/>
    <property type="match status" value="1"/>
</dbReference>
<dbReference type="SUPFAM" id="SSF52540">
    <property type="entry name" value="P-loop containing nucleoside triphosphate hydrolases"/>
    <property type="match status" value="1"/>
</dbReference>
<name>A0ABD0X282_UMBPY</name>
<dbReference type="Gene3D" id="3.40.50.300">
    <property type="entry name" value="P-loop containing nucleotide triphosphate hydrolases"/>
    <property type="match status" value="1"/>
</dbReference>
<organism evidence="2 3">
    <name type="scientific">Umbra pygmaea</name>
    <name type="common">Eastern mudminnow</name>
    <dbReference type="NCBI Taxonomy" id="75934"/>
    <lineage>
        <taxon>Eukaryota</taxon>
        <taxon>Metazoa</taxon>
        <taxon>Chordata</taxon>
        <taxon>Craniata</taxon>
        <taxon>Vertebrata</taxon>
        <taxon>Euteleostomi</taxon>
        <taxon>Actinopterygii</taxon>
        <taxon>Neopterygii</taxon>
        <taxon>Teleostei</taxon>
        <taxon>Protacanthopterygii</taxon>
        <taxon>Esociformes</taxon>
        <taxon>Umbridae</taxon>
        <taxon>Umbra</taxon>
    </lineage>
</organism>
<protein>
    <recommendedName>
        <fullName evidence="1">Dynamin N-terminal domain-containing protein</fullName>
    </recommendedName>
</protein>
<dbReference type="Gene3D" id="1.10.150.50">
    <property type="entry name" value="Transcription Factor, Ets-1"/>
    <property type="match status" value="1"/>
</dbReference>
<accession>A0ABD0X282</accession>
<feature type="domain" description="Dynamin N-terminal" evidence="1">
    <location>
        <begin position="146"/>
        <end position="363"/>
    </location>
</feature>
<evidence type="ECO:0000259" key="1">
    <source>
        <dbReference type="Pfam" id="PF00350"/>
    </source>
</evidence>
<dbReference type="EMBL" id="JAGEUA010000003">
    <property type="protein sequence ID" value="KAL0993419.1"/>
    <property type="molecule type" value="Genomic_DNA"/>
</dbReference>
<dbReference type="PANTHER" id="PTHR47308">
    <property type="entry name" value="NUCLEAR GTPASE SLIP-GC"/>
    <property type="match status" value="1"/>
</dbReference>
<sequence>MASTNFVRDTLTKWNLSELIKHFEAERMDEESFLLLTEGDITELIPTMGLRLKFKKHHKELIMPSTSMERLPPGKRILEEDDAKSLPKKQKCYTPSGMTASFDSKKTTVKKIMQSVRSKIDDMPSPILTAVLRKMDMLENSKKVIVGVFGRSGAGKSSLINTILNEPKLLPSGCQGSCTSVMIQVKANMIDHHYTAEIEFITMQDLKHDLLPQFHSSVEEDDEDKKDYKAIYHDVKEKIKALFGRDCCGKGIEDLINHKNFMEIPEFQKECSKVVQCDTAEELSEKITSFTRSDNQSVPFKRQYWPLVKCLTIRVPNCKELLEHVVLVDLPGSGDCNKSKNEMWKSFLGKCSAVWIVSDISRAKTEFEPWEILDSTVSRLGPGGECRSISFICTKTDIIDDNQKDDPHTIILTRNAITKENVREIFNTKEEVKKHFSCGEGFFRVFTVSSKEYRNRSNLKDEETEIPKLQEFLRNLNDHHTRTSDYISGAHGILSLIQGAKKSDMTNSNEEVCKVLEQRLKNEIQTLDKFMEKIQKKFNQLLSEGVNKSNETWEELINKVINPSETTGSAYHRRLKSLCENDGIFKPKGKNTKEININEILASTMRHYTDKEFTNCFPNDNIGPIRAQILKFTLDTNSLVKDHQNVSLHLTFLETEENKLKTKLICDLLDEKKKIYGSLSENIKTSMHISYARAAENTGKGTLKRMKDELRQHVQTENIFQKAKDAMLASLNKLKKHILSELERELQQSIEISLKTPNSTFLPDITEDYINIKKLMP</sequence>
<evidence type="ECO:0000313" key="2">
    <source>
        <dbReference type="EMBL" id="KAL0993419.1"/>
    </source>
</evidence>